<evidence type="ECO:0000313" key="4">
    <source>
        <dbReference type="Proteomes" id="UP000501346"/>
    </source>
</evidence>
<reference evidence="3 4" key="1">
    <citation type="journal article" date="2019" name="BMC Genomics">
        <title>Chromosome level assembly and comparative genome analysis confirm lager-brewing yeasts originated from a single hybridization.</title>
        <authorList>
            <person name="Salazar A.N."/>
            <person name="Gorter de Vries A.R."/>
            <person name="van den Broek M."/>
            <person name="Brouwers N."/>
            <person name="de la Torre Cortes P."/>
            <person name="Kuijpers N.G.A."/>
            <person name="Daran J.G."/>
            <person name="Abeel T."/>
        </authorList>
    </citation>
    <scope>NUCLEOTIDE SEQUENCE [LARGE SCALE GENOMIC DNA]</scope>
    <source>
        <strain evidence="3 4">CBS 1483</strain>
    </source>
</reference>
<feature type="compositionally biased region" description="Polar residues" evidence="1">
    <location>
        <begin position="170"/>
        <end position="186"/>
    </location>
</feature>
<evidence type="ECO:0000256" key="2">
    <source>
        <dbReference type="SAM" id="Phobius"/>
    </source>
</evidence>
<name>A0A6C1DML2_SACPS</name>
<feature type="region of interest" description="Disordered" evidence="1">
    <location>
        <begin position="170"/>
        <end position="189"/>
    </location>
</feature>
<accession>A0A6C1DML2</accession>
<proteinExistence type="predicted"/>
<evidence type="ECO:0000256" key="1">
    <source>
        <dbReference type="SAM" id="MobiDB-lite"/>
    </source>
</evidence>
<dbReference type="OrthoDB" id="4049894at2759"/>
<evidence type="ECO:0000313" key="3">
    <source>
        <dbReference type="EMBL" id="QID77897.1"/>
    </source>
</evidence>
<organism evidence="3 4">
    <name type="scientific">Saccharomyces pastorianus</name>
    <name type="common">Lager yeast</name>
    <name type="synonym">Saccharomyces cerevisiae x Saccharomyces eubayanus</name>
    <dbReference type="NCBI Taxonomy" id="27292"/>
    <lineage>
        <taxon>Eukaryota</taxon>
        <taxon>Fungi</taxon>
        <taxon>Dikarya</taxon>
        <taxon>Ascomycota</taxon>
        <taxon>Saccharomycotina</taxon>
        <taxon>Saccharomycetes</taxon>
        <taxon>Saccharomycetales</taxon>
        <taxon>Saccharomycetaceae</taxon>
        <taxon>Saccharomyces</taxon>
    </lineage>
</organism>
<dbReference type="InterPro" id="IPR001142">
    <property type="entry name" value="DUP/COS"/>
</dbReference>
<dbReference type="Proteomes" id="UP000501346">
    <property type="component" value="Chromosome ScI"/>
</dbReference>
<protein>
    <submittedName>
        <fullName evidence="3">DUP240 protein uip3</fullName>
    </submittedName>
</protein>
<sequence length="235" mass="27033">MQTPSENTDVKLDTLDEPSAHLIEENVALPEDTFNSYRSYILNEIARCKPLMIMFLIPVCLVLLITFFHDIKGILVFLVISLILSIIILLIGITAFVSETLNKGSIIKLLVEVITRKPAVGGKEWRIIAYNMNQYLFDHGIWHTPYYFFCEHRCHEFFKSLIEQTRSNAHLNSPTNGAENTQSNTPAKEVSNEMVKPYIFSSDPVLEAYLIKAAEIDKEAEFEYWRKQYPEVDLP</sequence>
<keyword evidence="2" id="KW-0472">Membrane</keyword>
<keyword evidence="2" id="KW-0812">Transmembrane</keyword>
<keyword evidence="4" id="KW-1185">Reference proteome</keyword>
<feature type="transmembrane region" description="Helical" evidence="2">
    <location>
        <begin position="74"/>
        <end position="98"/>
    </location>
</feature>
<keyword evidence="2" id="KW-1133">Transmembrane helix</keyword>
<gene>
    <name evidence="3" type="primary">UIP3</name>
    <name evidence="3" type="ORF">GRS66_000087</name>
</gene>
<feature type="transmembrane region" description="Helical" evidence="2">
    <location>
        <begin position="51"/>
        <end position="68"/>
    </location>
</feature>
<dbReference type="EMBL" id="CP048983">
    <property type="protein sequence ID" value="QID77897.1"/>
    <property type="molecule type" value="Genomic_DNA"/>
</dbReference>
<dbReference type="AlphaFoldDB" id="A0A6C1DML2"/>
<dbReference type="Pfam" id="PF00674">
    <property type="entry name" value="DUP"/>
    <property type="match status" value="1"/>
</dbReference>